<name>F8FCB3_PAEMK</name>
<dbReference type="KEGG" id="pms:KNP414_06713"/>
<dbReference type="EMBL" id="CP002869">
    <property type="protein sequence ID" value="AEI45232.1"/>
    <property type="molecule type" value="Genomic_DNA"/>
</dbReference>
<reference evidence="2" key="1">
    <citation type="submission" date="2011-06" db="EMBL/GenBank/DDBJ databases">
        <title>Complete genome sequence of Paenibacillus mucilaginosus KNP414.</title>
        <authorList>
            <person name="Wang J."/>
            <person name="Hu S."/>
            <person name="Hu X."/>
            <person name="Zhang B."/>
            <person name="Dong D."/>
            <person name="Zhang S."/>
            <person name="Zhao K."/>
            <person name="Wu D."/>
        </authorList>
    </citation>
    <scope>NUCLEOTIDE SEQUENCE [LARGE SCALE GENOMIC DNA]</scope>
    <source>
        <strain evidence="2">KNP414</strain>
    </source>
</reference>
<dbReference type="AlphaFoldDB" id="F8FCB3"/>
<organism evidence="1 2">
    <name type="scientific">Paenibacillus mucilaginosus (strain KNP414)</name>
    <dbReference type="NCBI Taxonomy" id="1036673"/>
    <lineage>
        <taxon>Bacteria</taxon>
        <taxon>Bacillati</taxon>
        <taxon>Bacillota</taxon>
        <taxon>Bacilli</taxon>
        <taxon>Bacillales</taxon>
        <taxon>Paenibacillaceae</taxon>
        <taxon>Paenibacillus</taxon>
    </lineage>
</organism>
<sequence length="39" mass="4337">MPNVLSNGKRTHESRCLSSLTKGQADLIQNGRLTAVFHR</sequence>
<gene>
    <name evidence="1" type="ordered locus">KNP414_06713</name>
</gene>
<dbReference type="Proteomes" id="UP000006620">
    <property type="component" value="Chromosome"/>
</dbReference>
<dbReference type="PATRIC" id="fig|1036673.3.peg.6260"/>
<evidence type="ECO:0000313" key="2">
    <source>
        <dbReference type="Proteomes" id="UP000006620"/>
    </source>
</evidence>
<accession>F8FCB3</accession>
<protein>
    <submittedName>
        <fullName evidence="1">Uncharacterized protein</fullName>
    </submittedName>
</protein>
<proteinExistence type="predicted"/>
<dbReference type="HOGENOM" id="CLU_3313854_0_0_9"/>
<reference evidence="1 2" key="2">
    <citation type="journal article" date="2013" name="Genome Announc.">
        <title>Genome Sequence of Growth-Improving Paenibacillus mucilaginosus Strain KNP414.</title>
        <authorList>
            <person name="Lu J.J."/>
            <person name="Wang J.F."/>
            <person name="Hu X.F."/>
        </authorList>
    </citation>
    <scope>NUCLEOTIDE SEQUENCE [LARGE SCALE GENOMIC DNA]</scope>
    <source>
        <strain evidence="1 2">KNP414</strain>
    </source>
</reference>
<evidence type="ECO:0000313" key="1">
    <source>
        <dbReference type="EMBL" id="AEI45232.1"/>
    </source>
</evidence>